<dbReference type="EMBL" id="LR881469">
    <property type="protein sequence ID" value="CAD5329097.1"/>
    <property type="molecule type" value="Genomic_DNA"/>
</dbReference>
<name>A0A7G2F3Q8_ARATH</name>
<dbReference type="AlphaFoldDB" id="A0A7G2F3Q8"/>
<evidence type="ECO:0000313" key="2">
    <source>
        <dbReference type="Proteomes" id="UP000516314"/>
    </source>
</evidence>
<reference evidence="1 2" key="1">
    <citation type="submission" date="2020-09" db="EMBL/GenBank/DDBJ databases">
        <authorList>
            <person name="Ashkenazy H."/>
        </authorList>
    </citation>
    <scope>NUCLEOTIDE SEQUENCE [LARGE SCALE GENOMIC DNA]</scope>
    <source>
        <strain evidence="2">cv. Cdm-0</strain>
    </source>
</reference>
<proteinExistence type="predicted"/>
<gene>
    <name evidence="1" type="ORF">AT9943_LOCUS16709</name>
</gene>
<sequence length="74" mass="8306">MRPVMFFSPHYRKNLKKKSGDITKPQKLPSLEILLLIRFPLSFSGSTISVAGYISQGRVLRDGIKVATIEIQGM</sequence>
<dbReference type="Proteomes" id="UP000516314">
    <property type="component" value="Chromosome 4"/>
</dbReference>
<protein>
    <submittedName>
        <fullName evidence="1">(thale cress) hypothetical protein</fullName>
    </submittedName>
</protein>
<organism evidence="1 2">
    <name type="scientific">Arabidopsis thaliana</name>
    <name type="common">Mouse-ear cress</name>
    <dbReference type="NCBI Taxonomy" id="3702"/>
    <lineage>
        <taxon>Eukaryota</taxon>
        <taxon>Viridiplantae</taxon>
        <taxon>Streptophyta</taxon>
        <taxon>Embryophyta</taxon>
        <taxon>Tracheophyta</taxon>
        <taxon>Spermatophyta</taxon>
        <taxon>Magnoliopsida</taxon>
        <taxon>eudicotyledons</taxon>
        <taxon>Gunneridae</taxon>
        <taxon>Pentapetalae</taxon>
        <taxon>rosids</taxon>
        <taxon>malvids</taxon>
        <taxon>Brassicales</taxon>
        <taxon>Brassicaceae</taxon>
        <taxon>Camelineae</taxon>
        <taxon>Arabidopsis</taxon>
    </lineage>
</organism>
<accession>A0A7G2F3Q8</accession>
<evidence type="ECO:0000313" key="1">
    <source>
        <dbReference type="EMBL" id="CAD5329097.1"/>
    </source>
</evidence>